<accession>A0ABR2HH55</accession>
<dbReference type="EMBL" id="JAPFFF010000029">
    <property type="protein sequence ID" value="KAK8846059.1"/>
    <property type="molecule type" value="Genomic_DNA"/>
</dbReference>
<keyword evidence="2" id="KW-1185">Reference proteome</keyword>
<dbReference type="Proteomes" id="UP001470230">
    <property type="component" value="Unassembled WGS sequence"/>
</dbReference>
<protein>
    <recommendedName>
        <fullName evidence="3">Transposase Tc1-like domain-containing protein</fullName>
    </recommendedName>
</protein>
<evidence type="ECO:0000313" key="2">
    <source>
        <dbReference type="Proteomes" id="UP001470230"/>
    </source>
</evidence>
<evidence type="ECO:0000313" key="1">
    <source>
        <dbReference type="EMBL" id="KAK8846059.1"/>
    </source>
</evidence>
<gene>
    <name evidence="1" type="ORF">M9Y10_020060</name>
</gene>
<reference evidence="1 2" key="1">
    <citation type="submission" date="2024-04" db="EMBL/GenBank/DDBJ databases">
        <title>Tritrichomonas musculus Genome.</title>
        <authorList>
            <person name="Alves-Ferreira E."/>
            <person name="Grigg M."/>
            <person name="Lorenzi H."/>
            <person name="Galac M."/>
        </authorList>
    </citation>
    <scope>NUCLEOTIDE SEQUENCE [LARGE SCALE GENOMIC DNA]</scope>
    <source>
        <strain evidence="1 2">EAF2021</strain>
    </source>
</reference>
<name>A0ABR2HH55_9EUKA</name>
<sequence length="144" mass="16806">MFVCETPEEAIIRLHNMNKSVRVIKSCLHVGSNRIRNAIKYYEDYHQIPQPKKKGRPIKGSEEILAMITMLTVNDRTMTCSEISQKIFEDVSLIISPTTVFRLKKNLILNTNLQKFDSYSHSYKYLTEYYLLIRCSLAKLILQS</sequence>
<evidence type="ECO:0008006" key="3">
    <source>
        <dbReference type="Google" id="ProtNLM"/>
    </source>
</evidence>
<proteinExistence type="predicted"/>
<comment type="caution">
    <text evidence="1">The sequence shown here is derived from an EMBL/GenBank/DDBJ whole genome shotgun (WGS) entry which is preliminary data.</text>
</comment>
<organism evidence="1 2">
    <name type="scientific">Tritrichomonas musculus</name>
    <dbReference type="NCBI Taxonomy" id="1915356"/>
    <lineage>
        <taxon>Eukaryota</taxon>
        <taxon>Metamonada</taxon>
        <taxon>Parabasalia</taxon>
        <taxon>Tritrichomonadida</taxon>
        <taxon>Tritrichomonadidae</taxon>
        <taxon>Tritrichomonas</taxon>
    </lineage>
</organism>